<dbReference type="EMBL" id="JBAWTH010000101">
    <property type="protein sequence ID" value="KAL2277350.1"/>
    <property type="molecule type" value="Genomic_DNA"/>
</dbReference>
<evidence type="ECO:0000256" key="1">
    <source>
        <dbReference type="SAM" id="MobiDB-lite"/>
    </source>
</evidence>
<evidence type="ECO:0000313" key="3">
    <source>
        <dbReference type="Proteomes" id="UP001600888"/>
    </source>
</evidence>
<evidence type="ECO:0000313" key="2">
    <source>
        <dbReference type="EMBL" id="KAL2277350.1"/>
    </source>
</evidence>
<feature type="region of interest" description="Disordered" evidence="1">
    <location>
        <begin position="82"/>
        <end position="117"/>
    </location>
</feature>
<dbReference type="Proteomes" id="UP001600888">
    <property type="component" value="Unassembled WGS sequence"/>
</dbReference>
<comment type="caution">
    <text evidence="2">The sequence shown here is derived from an EMBL/GenBank/DDBJ whole genome shotgun (WGS) entry which is preliminary data.</text>
</comment>
<feature type="compositionally biased region" description="Basic and acidic residues" evidence="1">
    <location>
        <begin position="82"/>
        <end position="110"/>
    </location>
</feature>
<keyword evidence="3" id="KW-1185">Reference proteome</keyword>
<name>A0ABR4E4K9_9PEZI</name>
<protein>
    <submittedName>
        <fullName evidence="2">Uncharacterized protein</fullName>
    </submittedName>
</protein>
<accession>A0ABR4E4K9</accession>
<gene>
    <name evidence="2" type="ORF">FJTKL_00061</name>
</gene>
<proteinExistence type="predicted"/>
<sequence length="117" mass="13282">MANPNQKAAAGQQWDEAEIEQALKRLGELHHQMRNLRSTIPRALEPLSMHSSPEATFSALQETTKSAYSEIKEYKQTATNEETAKVLEHAKQSRKDNPKGIKPWRARDDPDWLTTNG</sequence>
<reference evidence="2 3" key="1">
    <citation type="submission" date="2024-03" db="EMBL/GenBank/DDBJ databases">
        <title>A high-quality draft genome sequence of Diaporthe vaccinii, a causative agent of upright dieback and viscid rot disease in cranberry plants.</title>
        <authorList>
            <person name="Sarrasin M."/>
            <person name="Lang B.F."/>
            <person name="Burger G."/>
        </authorList>
    </citation>
    <scope>NUCLEOTIDE SEQUENCE [LARGE SCALE GENOMIC DNA]</scope>
    <source>
        <strain evidence="2 3">IS7</strain>
    </source>
</reference>
<organism evidence="2 3">
    <name type="scientific">Diaporthe vaccinii</name>
    <dbReference type="NCBI Taxonomy" id="105482"/>
    <lineage>
        <taxon>Eukaryota</taxon>
        <taxon>Fungi</taxon>
        <taxon>Dikarya</taxon>
        <taxon>Ascomycota</taxon>
        <taxon>Pezizomycotina</taxon>
        <taxon>Sordariomycetes</taxon>
        <taxon>Sordariomycetidae</taxon>
        <taxon>Diaporthales</taxon>
        <taxon>Diaporthaceae</taxon>
        <taxon>Diaporthe</taxon>
        <taxon>Diaporthe eres species complex</taxon>
    </lineage>
</organism>